<evidence type="ECO:0000313" key="1">
    <source>
        <dbReference type="EMBL" id="AKU16595.1"/>
    </source>
</evidence>
<proteinExistence type="predicted"/>
<sequence length="66" mass="7847">MRRQVRAVNARRANEAVREEALRKVDGDKSRLCIEDEHTVWIGRKRCVMAMPARMARTCRDLRHDR</sequence>
<dbReference type="STRING" id="571913.VV02_13205"/>
<dbReference type="KEGG" id="lmoi:VV02_13205"/>
<evidence type="ECO:0000313" key="2">
    <source>
        <dbReference type="Proteomes" id="UP000066480"/>
    </source>
</evidence>
<accession>A0A0K1JJ22</accession>
<organism evidence="1 2">
    <name type="scientific">Luteipulveratus mongoliensis</name>
    <dbReference type="NCBI Taxonomy" id="571913"/>
    <lineage>
        <taxon>Bacteria</taxon>
        <taxon>Bacillati</taxon>
        <taxon>Actinomycetota</taxon>
        <taxon>Actinomycetes</taxon>
        <taxon>Micrococcales</taxon>
        <taxon>Dermacoccaceae</taxon>
        <taxon>Luteipulveratus</taxon>
    </lineage>
</organism>
<dbReference type="RefSeq" id="WP_052592068.1">
    <property type="nucleotide sequence ID" value="NZ_CP011112.1"/>
</dbReference>
<name>A0A0K1JJ22_9MICO</name>
<reference evidence="1 2" key="1">
    <citation type="submission" date="2015-03" db="EMBL/GenBank/DDBJ databases">
        <title>Luteipulveratus halotolerans sp. nov., a novel actinobacterium (Dermacoccaceae) from Sarawak, Malaysia.</title>
        <authorList>
            <person name="Juboi H."/>
            <person name="Basik A."/>
            <person name="Shamsul S.S."/>
            <person name="Arnold P."/>
            <person name="Schmitt E.K."/>
            <person name="Sanglier J.-J."/>
            <person name="Yeo T."/>
        </authorList>
    </citation>
    <scope>NUCLEOTIDE SEQUENCE [LARGE SCALE GENOMIC DNA]</scope>
    <source>
        <strain evidence="1 2">MN07-A0370</strain>
    </source>
</reference>
<protein>
    <submittedName>
        <fullName evidence="1">Uncharacterized protein</fullName>
    </submittedName>
</protein>
<dbReference type="AlphaFoldDB" id="A0A0K1JJ22"/>
<dbReference type="Proteomes" id="UP000066480">
    <property type="component" value="Chromosome"/>
</dbReference>
<keyword evidence="2" id="KW-1185">Reference proteome</keyword>
<gene>
    <name evidence="1" type="ORF">VV02_13205</name>
</gene>
<dbReference type="EMBL" id="CP011112">
    <property type="protein sequence ID" value="AKU16595.1"/>
    <property type="molecule type" value="Genomic_DNA"/>
</dbReference>